<evidence type="ECO:0000256" key="2">
    <source>
        <dbReference type="SAM" id="MobiDB-lite"/>
    </source>
</evidence>
<feature type="region of interest" description="Disordered" evidence="2">
    <location>
        <begin position="858"/>
        <end position="879"/>
    </location>
</feature>
<dbReference type="Proteomes" id="UP000319383">
    <property type="component" value="Chromosome"/>
</dbReference>
<reference evidence="4 5" key="1">
    <citation type="submission" date="2019-02" db="EMBL/GenBank/DDBJ databases">
        <title>Deep-cultivation of Planctomycetes and their phenomic and genomic characterization uncovers novel biology.</title>
        <authorList>
            <person name="Wiegand S."/>
            <person name="Jogler M."/>
            <person name="Boedeker C."/>
            <person name="Pinto D."/>
            <person name="Vollmers J."/>
            <person name="Rivas-Marin E."/>
            <person name="Kohn T."/>
            <person name="Peeters S.H."/>
            <person name="Heuer A."/>
            <person name="Rast P."/>
            <person name="Oberbeckmann S."/>
            <person name="Bunk B."/>
            <person name="Jeske O."/>
            <person name="Meyerdierks A."/>
            <person name="Storesund J.E."/>
            <person name="Kallscheuer N."/>
            <person name="Luecker S."/>
            <person name="Lage O.M."/>
            <person name="Pohl T."/>
            <person name="Merkel B.J."/>
            <person name="Hornburger P."/>
            <person name="Mueller R.-W."/>
            <person name="Bruemmer F."/>
            <person name="Labrenz M."/>
            <person name="Spormann A.M."/>
            <person name="Op den Camp H."/>
            <person name="Overmann J."/>
            <person name="Amann R."/>
            <person name="Jetten M.S.M."/>
            <person name="Mascher T."/>
            <person name="Medema M.H."/>
            <person name="Devos D.P."/>
            <person name="Kaster A.-K."/>
            <person name="Ovreas L."/>
            <person name="Rohde M."/>
            <person name="Galperin M.Y."/>
            <person name="Jogler C."/>
        </authorList>
    </citation>
    <scope>NUCLEOTIDE SEQUENCE [LARGE SCALE GENOMIC DNA]</scope>
    <source>
        <strain evidence="4 5">Mal52</strain>
    </source>
</reference>
<sequence>MKVLRLDLRAFGPFTNVTLSPDDGKFGLHIVYGPNEAGKSSSLRALRQWLYGIPHNSTDDFVHQYSDMRIGGVLEHDGKRLEFIRRKGRIKTIRAADDTDVIDDVELSRVLGGVDETAFSHRFGVDYEELRRGGHAVAHGSGDLGELLFSAGAGVADLGRIQKQLEIDAEELFKPRGSKQRINEATGKLKEATQRVRTHLLPTARWRDLDKAVRDAETRRNEIDAELGTHRKRVSYLDRVESALPLIGKKQELTVAFESVVDAPRLPKEFSETRSQLVVTRRHAESSKRDAQRDIESLREKIDAIVLPTGLLEKRTTINELKDRLGAWQKAQKDRPALITRKQSAEERVVEILGELGKPLDLTAAEHLKVSSILSQRIQSLAKRHVAVQTELNGARSRKATLERELKSNQERIAALPPDTDTRPLRRTLRDVAERGQLDQKLKQAEESASTEEDNAQRKLSQLRLWRGQLDELEQLPIPAIDTIERFEGELHDADRSLQQAMDDLDKLQQENEELTREQKSLELEQRVPTEAELESARRRRDEGWNLLVRILDGTQPAEMPETASFIHEFAPDGNLQDAFHASVSQADEISDRLRREADRVLRLAQLRADIDSNQSQQRTQSEKCDDRRGVRSELQKDWEAQWEAVGIRPLPPREMRSWLRSHEELTVISRTLRTYRLEVESVSADIKDCRDSLVKCLASLGKSPEANGGSLRSLVDQCTEIADSIEEDNRIRRECAQELDRNVKELKNVEQALAQAVDAAEEWQSEWEQAIAELDVTAASDPDVANSILQLITKLEEELRDRNRFEERITGVDNESTAFADDVRVLVEAVAPDLLDSPIASSVDDLFDRLTRAEKDHVKQEGLEQQLSDAEKRLNDASSNGRDAEQHLQELCTLAGANSVDELPEIERRAGQRTELERQIAEVNSRLTDLAAGVSLHDFAESVSEYDVDAVRAEKGKLDDCIASLENERRITDESIGENRNELQRMDGQSLAAEAQQQAELLVSEIRQDAEEFIRLHLASVVLKQAIERYRESSQGPVLERASDLFARLTLNSFSGLRAEFNDKGEAVIVGVRAENGRLVYVHGMSEGTCDQLYLALRLAVLEASISSGRHLPFVVDDVLIMFDDVRAAAALQVFAELSSKTQVIFFTHHEHLIELARATVPDTVLFVHQLEGSGTP</sequence>
<dbReference type="PANTHER" id="PTHR41259">
    <property type="entry name" value="DOUBLE-STRAND BREAK REPAIR RAD50 ATPASE, PUTATIVE-RELATED"/>
    <property type="match status" value="1"/>
</dbReference>
<gene>
    <name evidence="4" type="primary">smc_5</name>
    <name evidence="4" type="ORF">Mal52_30200</name>
</gene>
<feature type="coiled-coil region" evidence="1">
    <location>
        <begin position="733"/>
        <end position="816"/>
    </location>
</feature>
<keyword evidence="1" id="KW-0175">Coiled coil</keyword>
<dbReference type="AlphaFoldDB" id="A0A517ZQ16"/>
<dbReference type="SUPFAM" id="SSF52540">
    <property type="entry name" value="P-loop containing nucleoside triphosphate hydrolases"/>
    <property type="match status" value="1"/>
</dbReference>
<name>A0A517ZQ16_9PLAN</name>
<proteinExistence type="predicted"/>
<dbReference type="PANTHER" id="PTHR41259:SF1">
    <property type="entry name" value="DOUBLE-STRAND BREAK REPAIR RAD50 ATPASE, PUTATIVE-RELATED"/>
    <property type="match status" value="1"/>
</dbReference>
<evidence type="ECO:0000313" key="5">
    <source>
        <dbReference type="Proteomes" id="UP000319383"/>
    </source>
</evidence>
<keyword evidence="5" id="KW-1185">Reference proteome</keyword>
<evidence type="ECO:0000313" key="4">
    <source>
        <dbReference type="EMBL" id="QDU44537.1"/>
    </source>
</evidence>
<dbReference type="Pfam" id="PF13514">
    <property type="entry name" value="AAA_27"/>
    <property type="match status" value="1"/>
</dbReference>
<feature type="compositionally biased region" description="Basic and acidic residues" evidence="2">
    <location>
        <begin position="433"/>
        <end position="446"/>
    </location>
</feature>
<dbReference type="KEGG" id="sdyn:Mal52_30200"/>
<dbReference type="Gene3D" id="3.40.50.300">
    <property type="entry name" value="P-loop containing nucleotide triphosphate hydrolases"/>
    <property type="match status" value="2"/>
</dbReference>
<protein>
    <submittedName>
        <fullName evidence="4">Chromosome partition protein Smc</fullName>
    </submittedName>
</protein>
<dbReference type="InterPro" id="IPR038734">
    <property type="entry name" value="YhaN_AAA"/>
</dbReference>
<dbReference type="RefSeq" id="WP_145376881.1">
    <property type="nucleotide sequence ID" value="NZ_CP036276.1"/>
</dbReference>
<evidence type="ECO:0000259" key="3">
    <source>
        <dbReference type="Pfam" id="PF13514"/>
    </source>
</evidence>
<dbReference type="InterPro" id="IPR027417">
    <property type="entry name" value="P-loop_NTPase"/>
</dbReference>
<evidence type="ECO:0000256" key="1">
    <source>
        <dbReference type="SAM" id="Coils"/>
    </source>
</evidence>
<organism evidence="4 5">
    <name type="scientific">Symmachiella dynata</name>
    <dbReference type="NCBI Taxonomy" id="2527995"/>
    <lineage>
        <taxon>Bacteria</taxon>
        <taxon>Pseudomonadati</taxon>
        <taxon>Planctomycetota</taxon>
        <taxon>Planctomycetia</taxon>
        <taxon>Planctomycetales</taxon>
        <taxon>Planctomycetaceae</taxon>
        <taxon>Symmachiella</taxon>
    </lineage>
</organism>
<feature type="domain" description="YhaN AAA" evidence="3">
    <location>
        <begin position="1"/>
        <end position="206"/>
    </location>
</feature>
<accession>A0A517ZQ16</accession>
<dbReference type="EMBL" id="CP036276">
    <property type="protein sequence ID" value="QDU44537.1"/>
    <property type="molecule type" value="Genomic_DNA"/>
</dbReference>
<feature type="region of interest" description="Disordered" evidence="2">
    <location>
        <begin position="433"/>
        <end position="457"/>
    </location>
</feature>